<name>A0A4R6U7M2_9BACI</name>
<evidence type="ECO:0000256" key="4">
    <source>
        <dbReference type="ARBA" id="ARBA00013858"/>
    </source>
</evidence>
<dbReference type="Gene3D" id="3.90.1170.40">
    <property type="entry name" value="Molybdopterin biosynthesis MoaE subunit"/>
    <property type="match status" value="1"/>
</dbReference>
<comment type="catalytic activity">
    <reaction evidence="13">
        <text>2 [molybdopterin-synthase sulfur-carrier protein]-C-terminal-Gly-aminoethanethioate + cyclic pyranopterin phosphate + H2O = molybdopterin + 2 [molybdopterin-synthase sulfur-carrier protein]-C-terminal Gly-Gly + 2 H(+)</text>
        <dbReference type="Rhea" id="RHEA:26333"/>
        <dbReference type="Rhea" id="RHEA-COMP:12202"/>
        <dbReference type="Rhea" id="RHEA-COMP:19907"/>
        <dbReference type="ChEBI" id="CHEBI:15377"/>
        <dbReference type="ChEBI" id="CHEBI:15378"/>
        <dbReference type="ChEBI" id="CHEBI:58698"/>
        <dbReference type="ChEBI" id="CHEBI:59648"/>
        <dbReference type="ChEBI" id="CHEBI:90778"/>
        <dbReference type="ChEBI" id="CHEBI:232372"/>
        <dbReference type="EC" id="2.8.1.12"/>
    </reaction>
</comment>
<evidence type="ECO:0000256" key="6">
    <source>
        <dbReference type="ARBA" id="ARBA00023150"/>
    </source>
</evidence>
<evidence type="ECO:0000256" key="8">
    <source>
        <dbReference type="ARBA" id="ARBA00026066"/>
    </source>
</evidence>
<evidence type="ECO:0000256" key="7">
    <source>
        <dbReference type="ARBA" id="ARBA00025448"/>
    </source>
</evidence>
<dbReference type="Proteomes" id="UP000295632">
    <property type="component" value="Unassembled WGS sequence"/>
</dbReference>
<dbReference type="RefSeq" id="WP_133579938.1">
    <property type="nucleotide sequence ID" value="NZ_SNYJ01000005.1"/>
</dbReference>
<organism evidence="14 15">
    <name type="scientific">Aureibacillus halotolerans</name>
    <dbReference type="NCBI Taxonomy" id="1508390"/>
    <lineage>
        <taxon>Bacteria</taxon>
        <taxon>Bacillati</taxon>
        <taxon>Bacillota</taxon>
        <taxon>Bacilli</taxon>
        <taxon>Bacillales</taxon>
        <taxon>Bacillaceae</taxon>
        <taxon>Aureibacillus</taxon>
    </lineage>
</organism>
<evidence type="ECO:0000256" key="10">
    <source>
        <dbReference type="ARBA" id="ARBA00030407"/>
    </source>
</evidence>
<evidence type="ECO:0000256" key="5">
    <source>
        <dbReference type="ARBA" id="ARBA00022679"/>
    </source>
</evidence>
<comment type="similarity">
    <text evidence="2">Belongs to the MoaE family.</text>
</comment>
<evidence type="ECO:0000256" key="9">
    <source>
        <dbReference type="ARBA" id="ARBA00029745"/>
    </source>
</evidence>
<comment type="function">
    <text evidence="7">Converts molybdopterin precursor Z into molybdopterin. This requires the incorporation of two sulfur atoms into precursor Z to generate a dithiolene group. The sulfur is provided by MoaD.</text>
</comment>
<evidence type="ECO:0000313" key="15">
    <source>
        <dbReference type="Proteomes" id="UP000295632"/>
    </source>
</evidence>
<evidence type="ECO:0000256" key="11">
    <source>
        <dbReference type="ARBA" id="ARBA00030781"/>
    </source>
</evidence>
<protein>
    <recommendedName>
        <fullName evidence="4">Molybdopterin synthase catalytic subunit</fullName>
        <ecNumber evidence="3">2.8.1.12</ecNumber>
    </recommendedName>
    <alternativeName>
        <fullName evidence="11">MPT synthase subunit 2</fullName>
    </alternativeName>
    <alternativeName>
        <fullName evidence="9">Molybdenum cofactor biosynthesis protein E</fullName>
    </alternativeName>
    <alternativeName>
        <fullName evidence="10">Molybdopterin-converting factor large subunit</fullName>
    </alternativeName>
    <alternativeName>
        <fullName evidence="12">Molybdopterin-converting factor subunit 2</fullName>
    </alternativeName>
</protein>
<dbReference type="GO" id="GO:0030366">
    <property type="term" value="F:molybdopterin synthase activity"/>
    <property type="evidence" value="ECO:0007669"/>
    <property type="project" value="UniProtKB-EC"/>
</dbReference>
<comment type="pathway">
    <text evidence="1">Cofactor biosynthesis; molybdopterin biosynthesis.</text>
</comment>
<evidence type="ECO:0000313" key="14">
    <source>
        <dbReference type="EMBL" id="TDQ40739.1"/>
    </source>
</evidence>
<dbReference type="AlphaFoldDB" id="A0A4R6U7M2"/>
<gene>
    <name evidence="14" type="ORF">EV213_10585</name>
</gene>
<dbReference type="SUPFAM" id="SSF54690">
    <property type="entry name" value="Molybdopterin synthase subunit MoaE"/>
    <property type="match status" value="1"/>
</dbReference>
<dbReference type="EMBL" id="SNYJ01000005">
    <property type="protein sequence ID" value="TDQ40739.1"/>
    <property type="molecule type" value="Genomic_DNA"/>
</dbReference>
<dbReference type="OrthoDB" id="9803224at2"/>
<comment type="caution">
    <text evidence="14">The sequence shown here is derived from an EMBL/GenBank/DDBJ whole genome shotgun (WGS) entry which is preliminary data.</text>
</comment>
<dbReference type="FunFam" id="3.90.1170.40:FF:000003">
    <property type="entry name" value="Molybdopterin converting factor subunit 2"/>
    <property type="match status" value="1"/>
</dbReference>
<keyword evidence="6" id="KW-0501">Molybdenum cofactor biosynthesis</keyword>
<evidence type="ECO:0000256" key="13">
    <source>
        <dbReference type="ARBA" id="ARBA00049878"/>
    </source>
</evidence>
<evidence type="ECO:0000256" key="3">
    <source>
        <dbReference type="ARBA" id="ARBA00011950"/>
    </source>
</evidence>
<dbReference type="InterPro" id="IPR003448">
    <property type="entry name" value="Mopterin_biosynth_MoaE"/>
</dbReference>
<dbReference type="PANTHER" id="PTHR23404">
    <property type="entry name" value="MOLYBDOPTERIN SYNTHASE RELATED"/>
    <property type="match status" value="1"/>
</dbReference>
<comment type="subunit">
    <text evidence="8">Heterotetramer of 2 MoaD subunits and 2 MoaE subunits. Also stable as homodimer. The enzyme changes between these two forms during catalysis.</text>
</comment>
<evidence type="ECO:0000256" key="1">
    <source>
        <dbReference type="ARBA" id="ARBA00005046"/>
    </source>
</evidence>
<reference evidence="14 15" key="1">
    <citation type="submission" date="2019-03" db="EMBL/GenBank/DDBJ databases">
        <title>Genomic Encyclopedia of Type Strains, Phase IV (KMG-IV): sequencing the most valuable type-strain genomes for metagenomic binning, comparative biology and taxonomic classification.</title>
        <authorList>
            <person name="Goeker M."/>
        </authorList>
    </citation>
    <scope>NUCLEOTIDE SEQUENCE [LARGE SCALE GENOMIC DNA]</scope>
    <source>
        <strain evidence="14 15">DSM 28697</strain>
    </source>
</reference>
<dbReference type="CDD" id="cd00756">
    <property type="entry name" value="MoaE"/>
    <property type="match status" value="1"/>
</dbReference>
<evidence type="ECO:0000256" key="2">
    <source>
        <dbReference type="ARBA" id="ARBA00005426"/>
    </source>
</evidence>
<proteinExistence type="inferred from homology"/>
<dbReference type="InterPro" id="IPR036563">
    <property type="entry name" value="MoaE_sf"/>
</dbReference>
<dbReference type="Pfam" id="PF02391">
    <property type="entry name" value="MoaE"/>
    <property type="match status" value="1"/>
</dbReference>
<accession>A0A4R6U7M2</accession>
<keyword evidence="15" id="KW-1185">Reference proteome</keyword>
<sequence length="157" mass="17739">MTSEMHEVTSEPLQLEHVIRKVESPAAGAITTFIGTVREWTKGRRTIYLEYQAYVPMAVAMLEQIGHEVNTRWPGTKVAISHRIGSLNIGEAAVIIAVSSPHRRVAYEANAYAIERIKDMVPIWKKEHWENGEKWIGNQAGTVVYPDGQPEKEMKQT</sequence>
<dbReference type="GO" id="GO:0006777">
    <property type="term" value="P:Mo-molybdopterin cofactor biosynthetic process"/>
    <property type="evidence" value="ECO:0007669"/>
    <property type="project" value="UniProtKB-KW"/>
</dbReference>
<evidence type="ECO:0000256" key="12">
    <source>
        <dbReference type="ARBA" id="ARBA00032474"/>
    </source>
</evidence>
<dbReference type="EC" id="2.8.1.12" evidence="3"/>
<keyword evidence="5" id="KW-0808">Transferase</keyword>